<dbReference type="PANTHER" id="PTHR37299:SF1">
    <property type="entry name" value="STAGE 0 SPORULATION PROTEIN A HOMOLOG"/>
    <property type="match status" value="1"/>
</dbReference>
<dbReference type="PROSITE" id="PS50930">
    <property type="entry name" value="HTH_LYTTR"/>
    <property type="match status" value="1"/>
</dbReference>
<dbReference type="Proteomes" id="UP000076715">
    <property type="component" value="Unassembled WGS sequence"/>
</dbReference>
<dbReference type="GO" id="GO:0000156">
    <property type="term" value="F:phosphorelay response regulator activity"/>
    <property type="evidence" value="ECO:0007669"/>
    <property type="project" value="InterPro"/>
</dbReference>
<dbReference type="InterPro" id="IPR001789">
    <property type="entry name" value="Sig_transdc_resp-reg_receiver"/>
</dbReference>
<evidence type="ECO:0000313" key="4">
    <source>
        <dbReference type="EMBL" id="KZS38586.1"/>
    </source>
</evidence>
<dbReference type="SMART" id="SM00448">
    <property type="entry name" value="REC"/>
    <property type="match status" value="1"/>
</dbReference>
<dbReference type="OrthoDB" id="2168082at2"/>
<dbReference type="PROSITE" id="PS50110">
    <property type="entry name" value="RESPONSE_REGULATORY"/>
    <property type="match status" value="1"/>
</dbReference>
<name>A0A162XEH0_9FLAO</name>
<feature type="modified residue" description="4-aspartylphosphate" evidence="1">
    <location>
        <position position="57"/>
    </location>
</feature>
<keyword evidence="1" id="KW-0597">Phosphoprotein</keyword>
<dbReference type="SMART" id="SM00850">
    <property type="entry name" value="LytTR"/>
    <property type="match status" value="1"/>
</dbReference>
<dbReference type="AlphaFoldDB" id="A0A162XEH0"/>
<dbReference type="EMBL" id="LQRT01000046">
    <property type="protein sequence ID" value="KZS38586.1"/>
    <property type="molecule type" value="Genomic_DNA"/>
</dbReference>
<dbReference type="PANTHER" id="PTHR37299">
    <property type="entry name" value="TRANSCRIPTIONAL REGULATOR-RELATED"/>
    <property type="match status" value="1"/>
</dbReference>
<dbReference type="GO" id="GO:0003677">
    <property type="term" value="F:DNA binding"/>
    <property type="evidence" value="ECO:0007669"/>
    <property type="project" value="InterPro"/>
</dbReference>
<dbReference type="InterPro" id="IPR011006">
    <property type="entry name" value="CheY-like_superfamily"/>
</dbReference>
<accession>A0A162XEH0</accession>
<evidence type="ECO:0000259" key="3">
    <source>
        <dbReference type="PROSITE" id="PS50930"/>
    </source>
</evidence>
<dbReference type="Gene3D" id="2.40.50.1020">
    <property type="entry name" value="LytTr DNA-binding domain"/>
    <property type="match status" value="1"/>
</dbReference>
<evidence type="ECO:0000313" key="5">
    <source>
        <dbReference type="Proteomes" id="UP000076715"/>
    </source>
</evidence>
<dbReference type="Pfam" id="PF00072">
    <property type="entry name" value="Response_reg"/>
    <property type="match status" value="1"/>
</dbReference>
<dbReference type="SUPFAM" id="SSF52172">
    <property type="entry name" value="CheY-like"/>
    <property type="match status" value="1"/>
</dbReference>
<gene>
    <name evidence="4" type="ORF">AWE51_13380</name>
</gene>
<dbReference type="InterPro" id="IPR007492">
    <property type="entry name" value="LytTR_DNA-bd_dom"/>
</dbReference>
<evidence type="ECO:0000256" key="1">
    <source>
        <dbReference type="PROSITE-ProRule" id="PRU00169"/>
    </source>
</evidence>
<reference evidence="4 5" key="1">
    <citation type="submission" date="2016-01" db="EMBL/GenBank/DDBJ databases">
        <title>The draft genome sequence of Aquimarina sp. RZW4-3-2.</title>
        <authorList>
            <person name="Wang Y."/>
        </authorList>
    </citation>
    <scope>NUCLEOTIDE SEQUENCE [LARGE SCALE GENOMIC DNA]</scope>
    <source>
        <strain evidence="4 5">RZW4-3-2</strain>
    </source>
</reference>
<dbReference type="Gene3D" id="3.40.50.2300">
    <property type="match status" value="1"/>
</dbReference>
<feature type="domain" description="HTH LytTR-type" evidence="3">
    <location>
        <begin position="138"/>
        <end position="236"/>
    </location>
</feature>
<proteinExistence type="predicted"/>
<organism evidence="4 5">
    <name type="scientific">Aquimarina aggregata</name>
    <dbReference type="NCBI Taxonomy" id="1642818"/>
    <lineage>
        <taxon>Bacteria</taxon>
        <taxon>Pseudomonadati</taxon>
        <taxon>Bacteroidota</taxon>
        <taxon>Flavobacteriia</taxon>
        <taxon>Flavobacteriales</taxon>
        <taxon>Flavobacteriaceae</taxon>
        <taxon>Aquimarina</taxon>
    </lineage>
</organism>
<sequence>MDLKCVIVDDEPLAINVIKNYIDQTKGLHLLCSFSDATESVDYIRSNNDEIDLLFLDINMPLLDGLNLLKSIPKKPLTIITTAHEEFAVASYELEVVDYLVKPISFHRFIMAINKAFKIREYQQKEDIPLSNERAYIFIKIDKKKMKKIYLDEILSVESLGDYIKINTIVNKYIIHQTLSSFTDELPSEKFIRIHRSYTISIEKVETVEGNSIEIADIRYPIGRSYLNEVKNVIFKENNTNPSS</sequence>
<evidence type="ECO:0000259" key="2">
    <source>
        <dbReference type="PROSITE" id="PS50110"/>
    </source>
</evidence>
<dbReference type="InterPro" id="IPR046947">
    <property type="entry name" value="LytR-like"/>
</dbReference>
<dbReference type="STRING" id="1642818.AWE51_13380"/>
<dbReference type="RefSeq" id="WP_066317985.1">
    <property type="nucleotide sequence ID" value="NZ_CANLSS010000004.1"/>
</dbReference>
<comment type="caution">
    <text evidence="4">The sequence shown here is derived from an EMBL/GenBank/DDBJ whole genome shotgun (WGS) entry which is preliminary data.</text>
</comment>
<keyword evidence="5" id="KW-1185">Reference proteome</keyword>
<feature type="domain" description="Response regulatory" evidence="2">
    <location>
        <begin position="4"/>
        <end position="117"/>
    </location>
</feature>
<protein>
    <submittedName>
        <fullName evidence="4">Two-component system response regulator</fullName>
    </submittedName>
</protein>
<dbReference type="Pfam" id="PF04397">
    <property type="entry name" value="LytTR"/>
    <property type="match status" value="1"/>
</dbReference>